<dbReference type="AlphaFoldDB" id="A0A166MR57"/>
<accession>A0A166MR57</accession>
<dbReference type="InterPro" id="IPR000719">
    <property type="entry name" value="Prot_kinase_dom"/>
</dbReference>
<dbReference type="InParanoid" id="A0A166MR57"/>
<dbReference type="PROSITE" id="PS50011">
    <property type="entry name" value="PROTEIN_KINASE_DOM"/>
    <property type="match status" value="1"/>
</dbReference>
<dbReference type="Pfam" id="PF07714">
    <property type="entry name" value="PK_Tyr_Ser-Thr"/>
    <property type="match status" value="1"/>
</dbReference>
<dbReference type="InterPro" id="IPR020635">
    <property type="entry name" value="Tyr_kinase_cat_dom"/>
</dbReference>
<gene>
    <name evidence="2" type="ORF">EXIGLDRAFT_634197</name>
</gene>
<keyword evidence="2" id="KW-0808">Transferase</keyword>
<dbReference type="Gene3D" id="1.10.510.10">
    <property type="entry name" value="Transferase(Phosphotransferase) domain 1"/>
    <property type="match status" value="1"/>
</dbReference>
<sequence length="215" mass="24363">MAVGTCYDYLRENDSPDRLRIVRRSPPFEDYAHFEVLQLSEVADALHYLHSRSPKIIHGDVRSVRVYCTCSFVFISGAGTAFLGNFDFLPLQRPIANRFDDTDTHEILEAVRWLAPEVGTGNPHNKRSDVFAFGMFGYELFSGHVPFPDVSGIDAGGLIRRNERPPRPDTPLLADEVWGLIRQCWRRAAPARPSMEELSRRLQELLAQASNTTKC</sequence>
<dbReference type="EMBL" id="KV426966">
    <property type="protein sequence ID" value="KZV78311.1"/>
    <property type="molecule type" value="Genomic_DNA"/>
</dbReference>
<reference evidence="2 3" key="1">
    <citation type="journal article" date="2016" name="Mol. Biol. Evol.">
        <title>Comparative Genomics of Early-Diverging Mushroom-Forming Fungi Provides Insights into the Origins of Lignocellulose Decay Capabilities.</title>
        <authorList>
            <person name="Nagy L.G."/>
            <person name="Riley R."/>
            <person name="Tritt A."/>
            <person name="Adam C."/>
            <person name="Daum C."/>
            <person name="Floudas D."/>
            <person name="Sun H."/>
            <person name="Yadav J.S."/>
            <person name="Pangilinan J."/>
            <person name="Larsson K.H."/>
            <person name="Matsuura K."/>
            <person name="Barry K."/>
            <person name="Labutti K."/>
            <person name="Kuo R."/>
            <person name="Ohm R.A."/>
            <person name="Bhattacharya S.S."/>
            <person name="Shirouzu T."/>
            <person name="Yoshinaga Y."/>
            <person name="Martin F.M."/>
            <person name="Grigoriev I.V."/>
            <person name="Hibbett D.S."/>
        </authorList>
    </citation>
    <scope>NUCLEOTIDE SEQUENCE [LARGE SCALE GENOMIC DNA]</scope>
    <source>
        <strain evidence="2 3">HHB12029</strain>
    </source>
</reference>
<dbReference type="InterPro" id="IPR011009">
    <property type="entry name" value="Kinase-like_dom_sf"/>
</dbReference>
<keyword evidence="3" id="KW-1185">Reference proteome</keyword>
<dbReference type="SMART" id="SM00219">
    <property type="entry name" value="TyrKc"/>
    <property type="match status" value="1"/>
</dbReference>
<dbReference type="GO" id="GO:0004713">
    <property type="term" value="F:protein tyrosine kinase activity"/>
    <property type="evidence" value="ECO:0007669"/>
    <property type="project" value="InterPro"/>
</dbReference>
<keyword evidence="2" id="KW-0418">Kinase</keyword>
<proteinExistence type="predicted"/>
<name>A0A166MR57_EXIGL</name>
<dbReference type="InterPro" id="IPR001245">
    <property type="entry name" value="Ser-Thr/Tyr_kinase_cat_dom"/>
</dbReference>
<dbReference type="OrthoDB" id="26722at2759"/>
<protein>
    <submittedName>
        <fullName evidence="2">Kinase-like protein</fullName>
    </submittedName>
</protein>
<feature type="domain" description="Protein kinase" evidence="1">
    <location>
        <begin position="1"/>
        <end position="206"/>
    </location>
</feature>
<organism evidence="2 3">
    <name type="scientific">Exidia glandulosa HHB12029</name>
    <dbReference type="NCBI Taxonomy" id="1314781"/>
    <lineage>
        <taxon>Eukaryota</taxon>
        <taxon>Fungi</taxon>
        <taxon>Dikarya</taxon>
        <taxon>Basidiomycota</taxon>
        <taxon>Agaricomycotina</taxon>
        <taxon>Agaricomycetes</taxon>
        <taxon>Auriculariales</taxon>
        <taxon>Exidiaceae</taxon>
        <taxon>Exidia</taxon>
    </lineage>
</organism>
<dbReference type="PANTHER" id="PTHR23257">
    <property type="entry name" value="SERINE-THREONINE PROTEIN KINASE"/>
    <property type="match status" value="1"/>
</dbReference>
<dbReference type="SUPFAM" id="SSF56112">
    <property type="entry name" value="Protein kinase-like (PK-like)"/>
    <property type="match status" value="1"/>
</dbReference>
<evidence type="ECO:0000259" key="1">
    <source>
        <dbReference type="PROSITE" id="PS50011"/>
    </source>
</evidence>
<dbReference type="InterPro" id="IPR050167">
    <property type="entry name" value="Ser_Thr_protein_kinase"/>
</dbReference>
<evidence type="ECO:0000313" key="2">
    <source>
        <dbReference type="EMBL" id="KZV78311.1"/>
    </source>
</evidence>
<evidence type="ECO:0000313" key="3">
    <source>
        <dbReference type="Proteomes" id="UP000077266"/>
    </source>
</evidence>
<dbReference type="Proteomes" id="UP000077266">
    <property type="component" value="Unassembled WGS sequence"/>
</dbReference>
<dbReference type="GO" id="GO:0005524">
    <property type="term" value="F:ATP binding"/>
    <property type="evidence" value="ECO:0007669"/>
    <property type="project" value="InterPro"/>
</dbReference>
<dbReference type="STRING" id="1314781.A0A166MR57"/>